<dbReference type="GO" id="GO:0046933">
    <property type="term" value="F:proton-transporting ATP synthase activity, rotational mechanism"/>
    <property type="evidence" value="ECO:0007669"/>
    <property type="project" value="InterPro"/>
</dbReference>
<comment type="subcellular location">
    <subcellularLocation>
        <location evidence="1">Membrane</location>
    </subcellularLocation>
</comment>
<evidence type="ECO:0000256" key="6">
    <source>
        <dbReference type="ARBA" id="ARBA00023310"/>
    </source>
</evidence>
<dbReference type="Gramene" id="OIV98341">
    <property type="protein sequence ID" value="OIV98341"/>
    <property type="gene ID" value="TanjilG_16668"/>
</dbReference>
<evidence type="ECO:0000256" key="2">
    <source>
        <dbReference type="ARBA" id="ARBA00022448"/>
    </source>
</evidence>
<sequence>MNRKTRVLSDIIKPLPAEEEKALKDTLQEILGIGAKVHLEQKIDPSILGGIVLEFNQKVFDMSIKTRAQQMERILREPVNIGSI</sequence>
<dbReference type="PROSITE" id="PS00389">
    <property type="entry name" value="ATPASE_DELTA"/>
    <property type="match status" value="1"/>
</dbReference>
<keyword evidence="4" id="KW-0406">Ion transport</keyword>
<accession>A0A4P1QZE0</accession>
<dbReference type="EMBL" id="CM007374">
    <property type="protein sequence ID" value="OIV98341.1"/>
    <property type="molecule type" value="Genomic_DNA"/>
</dbReference>
<keyword evidence="2" id="KW-0813">Transport</keyword>
<protein>
    <recommendedName>
        <fullName evidence="9">ATP synthase subunit O, mitochondrial</fullName>
    </recommendedName>
</protein>
<keyword evidence="6" id="KW-0066">ATP synthesis</keyword>
<dbReference type="InterPro" id="IPR020781">
    <property type="entry name" value="ATPase_OSCP/d_CS"/>
</dbReference>
<evidence type="ECO:0000256" key="3">
    <source>
        <dbReference type="ARBA" id="ARBA00022781"/>
    </source>
</evidence>
<dbReference type="InterPro" id="IPR000711">
    <property type="entry name" value="ATPase_OSCP/dsu"/>
</dbReference>
<dbReference type="Proteomes" id="UP000188354">
    <property type="component" value="Chromosome LG14"/>
</dbReference>
<keyword evidence="8" id="KW-1185">Reference proteome</keyword>
<dbReference type="PRINTS" id="PR00125">
    <property type="entry name" value="ATPASEDELTA"/>
</dbReference>
<dbReference type="STRING" id="3871.A0A4P1QZE0"/>
<evidence type="ECO:0008006" key="9">
    <source>
        <dbReference type="Google" id="ProtNLM"/>
    </source>
</evidence>
<proteinExistence type="predicted"/>
<dbReference type="PANTHER" id="PTHR11910">
    <property type="entry name" value="ATP SYNTHASE DELTA CHAIN"/>
    <property type="match status" value="1"/>
</dbReference>
<evidence type="ECO:0000256" key="5">
    <source>
        <dbReference type="ARBA" id="ARBA00023136"/>
    </source>
</evidence>
<name>A0A4P1QZE0_LUPAN</name>
<organism evidence="7 8">
    <name type="scientific">Lupinus angustifolius</name>
    <name type="common">Narrow-leaved blue lupine</name>
    <dbReference type="NCBI Taxonomy" id="3871"/>
    <lineage>
        <taxon>Eukaryota</taxon>
        <taxon>Viridiplantae</taxon>
        <taxon>Streptophyta</taxon>
        <taxon>Embryophyta</taxon>
        <taxon>Tracheophyta</taxon>
        <taxon>Spermatophyta</taxon>
        <taxon>Magnoliopsida</taxon>
        <taxon>eudicotyledons</taxon>
        <taxon>Gunneridae</taxon>
        <taxon>Pentapetalae</taxon>
        <taxon>rosids</taxon>
        <taxon>fabids</taxon>
        <taxon>Fabales</taxon>
        <taxon>Fabaceae</taxon>
        <taxon>Papilionoideae</taxon>
        <taxon>50 kb inversion clade</taxon>
        <taxon>genistoids sensu lato</taxon>
        <taxon>core genistoids</taxon>
        <taxon>Genisteae</taxon>
        <taxon>Lupinus</taxon>
    </lineage>
</organism>
<dbReference type="GO" id="GO:0016020">
    <property type="term" value="C:membrane"/>
    <property type="evidence" value="ECO:0007669"/>
    <property type="project" value="UniProtKB-SubCell"/>
</dbReference>
<evidence type="ECO:0000256" key="1">
    <source>
        <dbReference type="ARBA" id="ARBA00004370"/>
    </source>
</evidence>
<keyword evidence="5" id="KW-0472">Membrane</keyword>
<keyword evidence="3" id="KW-0375">Hydrogen ion transport</keyword>
<gene>
    <name evidence="7" type="ORF">TanjilG_16668</name>
</gene>
<evidence type="ECO:0000313" key="8">
    <source>
        <dbReference type="Proteomes" id="UP000188354"/>
    </source>
</evidence>
<evidence type="ECO:0000313" key="7">
    <source>
        <dbReference type="EMBL" id="OIV98341.1"/>
    </source>
</evidence>
<evidence type="ECO:0000256" key="4">
    <source>
        <dbReference type="ARBA" id="ARBA00023065"/>
    </source>
</evidence>
<dbReference type="Pfam" id="PF00213">
    <property type="entry name" value="OSCP"/>
    <property type="match status" value="1"/>
</dbReference>
<dbReference type="AlphaFoldDB" id="A0A4P1QZE0"/>
<reference evidence="7 8" key="1">
    <citation type="journal article" date="2017" name="Plant Biotechnol. J.">
        <title>A comprehensive draft genome sequence for lupin (Lupinus angustifolius), an emerging health food: insights into plant-microbe interactions and legume evolution.</title>
        <authorList>
            <person name="Hane J.K."/>
            <person name="Ming Y."/>
            <person name="Kamphuis L.G."/>
            <person name="Nelson M.N."/>
            <person name="Garg G."/>
            <person name="Atkins C.A."/>
            <person name="Bayer P.E."/>
            <person name="Bravo A."/>
            <person name="Bringans S."/>
            <person name="Cannon S."/>
            <person name="Edwards D."/>
            <person name="Foley R."/>
            <person name="Gao L.L."/>
            <person name="Harrison M.J."/>
            <person name="Huang W."/>
            <person name="Hurgobin B."/>
            <person name="Li S."/>
            <person name="Liu C.W."/>
            <person name="McGrath A."/>
            <person name="Morahan G."/>
            <person name="Murray J."/>
            <person name="Weller J."/>
            <person name="Jian J."/>
            <person name="Singh K.B."/>
        </authorList>
    </citation>
    <scope>NUCLEOTIDE SEQUENCE [LARGE SCALE GENOMIC DNA]</scope>
    <source>
        <strain evidence="8">cv. Tanjil</strain>
        <tissue evidence="7">Whole plant</tissue>
    </source>
</reference>